<reference evidence="2 3" key="1">
    <citation type="submission" date="2024-10" db="EMBL/GenBank/DDBJ databases">
        <title>Updated reference genomes for cyclostephanoid diatoms.</title>
        <authorList>
            <person name="Roberts W.R."/>
            <person name="Alverson A.J."/>
        </authorList>
    </citation>
    <scope>NUCLEOTIDE SEQUENCE [LARGE SCALE GENOMIC DNA]</scope>
    <source>
        <strain evidence="2 3">AJA010-31</strain>
    </source>
</reference>
<dbReference type="InterPro" id="IPR012341">
    <property type="entry name" value="6hp_glycosidase-like_sf"/>
</dbReference>
<dbReference type="Proteomes" id="UP001530400">
    <property type="component" value="Unassembled WGS sequence"/>
</dbReference>
<dbReference type="InterPro" id="IPR008928">
    <property type="entry name" value="6-hairpin_glycosidase_sf"/>
</dbReference>
<keyword evidence="3" id="KW-1185">Reference proteome</keyword>
<dbReference type="Gene3D" id="1.50.10.10">
    <property type="match status" value="1"/>
</dbReference>
<dbReference type="SUPFAM" id="SSF75005">
    <property type="entry name" value="Arabinanase/levansucrase/invertase"/>
    <property type="match status" value="2"/>
</dbReference>
<feature type="domain" description="Alpha-L-rhamnosidase six-hairpin glycosidase" evidence="1">
    <location>
        <begin position="423"/>
        <end position="786"/>
    </location>
</feature>
<dbReference type="EMBL" id="JALLPJ020000932">
    <property type="protein sequence ID" value="KAL3779459.1"/>
    <property type="molecule type" value="Genomic_DNA"/>
</dbReference>
<dbReference type="InterPro" id="IPR023296">
    <property type="entry name" value="Glyco_hydro_beta-prop_sf"/>
</dbReference>
<protein>
    <recommendedName>
        <fullName evidence="1">Alpha-L-rhamnosidase six-hairpin glycosidase domain-containing protein</fullName>
    </recommendedName>
</protein>
<dbReference type="AlphaFoldDB" id="A0ABD3NW06"/>
<organism evidence="2 3">
    <name type="scientific">Cyclotella atomus</name>
    <dbReference type="NCBI Taxonomy" id="382360"/>
    <lineage>
        <taxon>Eukaryota</taxon>
        <taxon>Sar</taxon>
        <taxon>Stramenopiles</taxon>
        <taxon>Ochrophyta</taxon>
        <taxon>Bacillariophyta</taxon>
        <taxon>Coscinodiscophyceae</taxon>
        <taxon>Thalassiosirophycidae</taxon>
        <taxon>Stephanodiscales</taxon>
        <taxon>Stephanodiscaceae</taxon>
        <taxon>Cyclotella</taxon>
    </lineage>
</organism>
<sequence>MSTAWTRCSIPTPLNISTSSNEEVLPCISGILSIYGPSQLETYLHSQLRNDVKNAKLNVYYPGRWMEPCSRGCFRIEMQLSTQESTCEWRFHSNAAIVSAHFESVRSGNGNNDSNASIADDTAGDHCIYWESTQETDRDDRVYDHVLLLHLGGHETFGSRSHTLTLEMDTRSSDETNHFVGSQSSENVDENVRLYPPPCICTYAAQISRHSMQIKSWEWKPTNFIYEKQEVDHPWSKIYQCWTLECPEERDIHPGCTLHHQLMVESTWVFPHQMSLCNSQTVHPVEMSIPGNYSPNADNSRLYDFQKEMFGKIKITVATADLPGDKSAIKLRVGETVSEAMNDDEEYFEQSTELVCFQHEDALVFTSAHLLALRFARIVMADSGSANDVTVECIARSPILSPNRIFSAASASDDSSTSKDTCHLLNDIWQTAAYTLQHCIHHNFIVDGIKRDRLPWAGDLAVSIMANAYSFADVESIRCTLVVLGRCGIDRFFQLNDIDENLETGSLLGEGHVNGVVDFSLWFIISHWLYQRYFGDVTFLMQEWPTIRLRLLSLIKYCRDEASGFLNIGNDAWVFIDWSESVEKNTALQILWWWALECAKLLTGIISSQNTTSLSNENDYFSNLLHTAQSRLESSFASREDVQASYSRHAHILGVISSLNSRLVENASGKWWDPDTSDEHWQALLKVRKLDNQSLAALLGSDLDHVGTPFMKHLECLAISRLGNRCNALTTIRRYWGGMLRTGATTFYEALDEKETEQDIASFYDRPYARSMCHAWGSGPCALLPEIMLGLRPLSDGWKIFQCDPLEECPTYVSASVQTKYGIIGLKLDPVMLCIDVPNGTTMILMERRYEAGTHVIPRDELLSTESVRKWSQKYRHWIHHPKHVIPSNPKIPGYADVTMTDVPTVYQRPGDTKYYMSFVGFDGICYQSFVAESNDLISWEGHRLAMAAEGPDEGGVVLGAYLYESYDLEMPRVLKRINGRFFSLYGAYSKKGGYEIDPGHQGLASSEDGLFWKREKNASILSIFESDVGDWEKSSIYQPWLVEHNGTYYNFYNAKQMPQWIEQIGLATSTDLHEWTRLEDNPILGVTTDGYDKQFCADAKVFRDNEVNHWVMFYFGVGKGGAHITIAFSKNLLHWVRDPFPLYYSGGNSSGLDKSYAHKISVIQSNNVFYMYYCAVGNDGRGIGLITSDLVESKSDRCKKIFS</sequence>
<dbReference type="Gene3D" id="2.115.10.20">
    <property type="entry name" value="Glycosyl hydrolase domain, family 43"/>
    <property type="match status" value="3"/>
</dbReference>
<evidence type="ECO:0000313" key="2">
    <source>
        <dbReference type="EMBL" id="KAL3779459.1"/>
    </source>
</evidence>
<accession>A0ABD3NW06</accession>
<dbReference type="Pfam" id="PF17389">
    <property type="entry name" value="Bac_rhamnosid6H"/>
    <property type="match status" value="1"/>
</dbReference>
<dbReference type="Gene3D" id="2.60.120.260">
    <property type="entry name" value="Galactose-binding domain-like"/>
    <property type="match status" value="1"/>
</dbReference>
<dbReference type="PANTHER" id="PTHR34987">
    <property type="entry name" value="C, PUTATIVE (AFU_ORTHOLOGUE AFUA_3G02880)-RELATED"/>
    <property type="match status" value="1"/>
</dbReference>
<dbReference type="SUPFAM" id="SSF48208">
    <property type="entry name" value="Six-hairpin glycosidases"/>
    <property type="match status" value="1"/>
</dbReference>
<evidence type="ECO:0000259" key="1">
    <source>
        <dbReference type="Pfam" id="PF17389"/>
    </source>
</evidence>
<name>A0ABD3NW06_9STRA</name>
<dbReference type="InterPro" id="IPR035396">
    <property type="entry name" value="Bac_rhamnosid6H"/>
</dbReference>
<comment type="caution">
    <text evidence="2">The sequence shown here is derived from an EMBL/GenBank/DDBJ whole genome shotgun (WGS) entry which is preliminary data.</text>
</comment>
<proteinExistence type="predicted"/>
<gene>
    <name evidence="2" type="ORF">ACHAWO_006444</name>
</gene>
<evidence type="ECO:0000313" key="3">
    <source>
        <dbReference type="Proteomes" id="UP001530400"/>
    </source>
</evidence>
<dbReference type="Gene3D" id="2.60.420.10">
    <property type="entry name" value="Maltose phosphorylase, domain 3"/>
    <property type="match status" value="1"/>
</dbReference>
<dbReference type="PANTHER" id="PTHR34987:SF6">
    <property type="entry name" value="ALPHA-L-RHAMNOSIDASE SIX-HAIRPIN GLYCOSIDASE DOMAIN-CONTAINING PROTEIN"/>
    <property type="match status" value="1"/>
</dbReference>